<organism evidence="1 2">
    <name type="scientific">Racocetra persica</name>
    <dbReference type="NCBI Taxonomy" id="160502"/>
    <lineage>
        <taxon>Eukaryota</taxon>
        <taxon>Fungi</taxon>
        <taxon>Fungi incertae sedis</taxon>
        <taxon>Mucoromycota</taxon>
        <taxon>Glomeromycotina</taxon>
        <taxon>Glomeromycetes</taxon>
        <taxon>Diversisporales</taxon>
        <taxon>Gigasporaceae</taxon>
        <taxon>Racocetra</taxon>
    </lineage>
</organism>
<proteinExistence type="predicted"/>
<name>A0ACA9SW90_9GLOM</name>
<comment type="caution">
    <text evidence="1">The sequence shown here is derived from an EMBL/GenBank/DDBJ whole genome shotgun (WGS) entry which is preliminary data.</text>
</comment>
<evidence type="ECO:0000313" key="2">
    <source>
        <dbReference type="Proteomes" id="UP000789920"/>
    </source>
</evidence>
<protein>
    <submittedName>
        <fullName evidence="1">13280_t:CDS:1</fullName>
    </submittedName>
</protein>
<gene>
    <name evidence="1" type="ORF">RPERSI_LOCUS36186</name>
</gene>
<accession>A0ACA9SW90</accession>
<keyword evidence="2" id="KW-1185">Reference proteome</keyword>
<dbReference type="Proteomes" id="UP000789920">
    <property type="component" value="Unassembled WGS sequence"/>
</dbReference>
<dbReference type="EMBL" id="CAJVQC010171803">
    <property type="protein sequence ID" value="CAG8850628.1"/>
    <property type="molecule type" value="Genomic_DNA"/>
</dbReference>
<sequence>SPNITFNESTIERIKPKQAFRFLGCWFSISKKQTPIYNIIKTETANALTKLKKAKISDKQTIYIINAIIFTRISYRIQNTALLPTVYTHITNIYTNLVKHKAGLATSIPNLTIFHNAIYALKTRGYSKPATYLSYSIPTQPSRVQYINLQN</sequence>
<reference evidence="1" key="1">
    <citation type="submission" date="2021-06" db="EMBL/GenBank/DDBJ databases">
        <authorList>
            <person name="Kallberg Y."/>
            <person name="Tangrot J."/>
            <person name="Rosling A."/>
        </authorList>
    </citation>
    <scope>NUCLEOTIDE SEQUENCE</scope>
    <source>
        <strain evidence="1">MA461A</strain>
    </source>
</reference>
<feature type="non-terminal residue" evidence="1">
    <location>
        <position position="1"/>
    </location>
</feature>
<evidence type="ECO:0000313" key="1">
    <source>
        <dbReference type="EMBL" id="CAG8850628.1"/>
    </source>
</evidence>